<keyword evidence="1" id="KW-0378">Hydrolase</keyword>
<name>A0A7U8B2K5_CAMUP</name>
<evidence type="ECO:0000313" key="2">
    <source>
        <dbReference type="Proteomes" id="UP000535305"/>
    </source>
</evidence>
<organism evidence="1 2">
    <name type="scientific">Campylobacter upsaliensis</name>
    <dbReference type="NCBI Taxonomy" id="28080"/>
    <lineage>
        <taxon>Bacteria</taxon>
        <taxon>Pseudomonadati</taxon>
        <taxon>Campylobacterota</taxon>
        <taxon>Epsilonproteobacteria</taxon>
        <taxon>Campylobacterales</taxon>
        <taxon>Campylobacteraceae</taxon>
        <taxon>Campylobacter</taxon>
    </lineage>
</organism>
<dbReference type="GO" id="GO:0008168">
    <property type="term" value="F:methyltransferase activity"/>
    <property type="evidence" value="ECO:0007669"/>
    <property type="project" value="InterPro"/>
</dbReference>
<dbReference type="GO" id="GO:0032259">
    <property type="term" value="P:methylation"/>
    <property type="evidence" value="ECO:0007669"/>
    <property type="project" value="InterPro"/>
</dbReference>
<gene>
    <name evidence="1" type="ORF">CT510_02525</name>
</gene>
<reference evidence="1 2" key="1">
    <citation type="submission" date="2018-06" db="EMBL/GenBank/DDBJ databases">
        <authorList>
            <consortium name="PulseNet: The National Subtyping Network for Foodborne Disease Surveillance"/>
            <person name="Tarr C.L."/>
            <person name="Trees E."/>
            <person name="Katz L.S."/>
            <person name="Carleton-Romer H.A."/>
            <person name="Stroika S."/>
            <person name="Kucerova Z."/>
            <person name="Roache K.F."/>
            <person name="Sabol A.L."/>
            <person name="Besser J."/>
            <person name="Gerner-Smidt P."/>
        </authorList>
    </citation>
    <scope>NUCLEOTIDE SEQUENCE [LARGE SCALE GENOMIC DNA]</scope>
    <source>
        <strain evidence="1 2">PNUSAC003104</strain>
    </source>
</reference>
<keyword evidence="1" id="KW-0255">Endonuclease</keyword>
<keyword evidence="2" id="KW-1185">Reference proteome</keyword>
<dbReference type="InterPro" id="IPR029063">
    <property type="entry name" value="SAM-dependent_MTases_sf"/>
</dbReference>
<dbReference type="GO" id="GO:0003676">
    <property type="term" value="F:nucleic acid binding"/>
    <property type="evidence" value="ECO:0007669"/>
    <property type="project" value="InterPro"/>
</dbReference>
<sequence length="371" mass="42890">MSANELFKELKESLSLKEIAEKLELHTGTLKRWENLKKVPDEYKHDLNFLLGNKYTLEKENYRSHNEFFTKKESAKYCYKKLMDFLNQHSIDVGEYVFIEPSCGDLSFYDLMPKNSKIGIDLTYKNKEILCENFLNFTPKKEGKYLILGNPPFGLRGNLALRFINHAYRFADFIAFILPPLFDSDGKGSPKKRVRGYTLAYSEKLPLNSFIYPNGKEVEVATLFQIWVKNTLLEQNILKFKAKKAKTCKNFIKIYSLSDGGTPSSTRNKAMLYKCDLYLPSTCFHSKNKPQMKSYENFESLPHRRGYGVVILKDKEKVLKTLKQTDWTKLSFLGTNSSLNLRSSLIEKALIEQGIYDESETNGKAILNTLK</sequence>
<dbReference type="GO" id="GO:0004519">
    <property type="term" value="F:endonuclease activity"/>
    <property type="evidence" value="ECO:0007669"/>
    <property type="project" value="UniProtKB-KW"/>
</dbReference>
<evidence type="ECO:0000313" key="1">
    <source>
        <dbReference type="EMBL" id="EAJ1621530.1"/>
    </source>
</evidence>
<comment type="caution">
    <text evidence="1">The sequence shown here is derived from an EMBL/GenBank/DDBJ whole genome shotgun (WGS) entry which is preliminary data.</text>
</comment>
<dbReference type="Proteomes" id="UP000535305">
    <property type="component" value="Unassembled WGS sequence"/>
</dbReference>
<protein>
    <submittedName>
        <fullName evidence="1">Restriction endonuclease subunit M</fullName>
    </submittedName>
</protein>
<dbReference type="InterPro" id="IPR002052">
    <property type="entry name" value="DNA_methylase_N6_adenine_CS"/>
</dbReference>
<keyword evidence="1" id="KW-0540">Nuclease</keyword>
<dbReference type="AlphaFoldDB" id="A0A7U8B2K5"/>
<dbReference type="SUPFAM" id="SSF53335">
    <property type="entry name" value="S-adenosyl-L-methionine-dependent methyltransferases"/>
    <property type="match status" value="1"/>
</dbReference>
<dbReference type="PROSITE" id="PS00092">
    <property type="entry name" value="N6_MTASE"/>
    <property type="match status" value="1"/>
</dbReference>
<accession>A0A7U8B2K5</accession>
<proteinExistence type="predicted"/>
<dbReference type="EMBL" id="AABVLA010000007">
    <property type="protein sequence ID" value="EAJ1621530.1"/>
    <property type="molecule type" value="Genomic_DNA"/>
</dbReference>